<reference evidence="1 2" key="1">
    <citation type="submission" date="2021-05" db="EMBL/GenBank/DDBJ databases">
        <title>Direct Submission.</title>
        <authorList>
            <person name="Li K."/>
            <person name="Gao J."/>
        </authorList>
    </citation>
    <scope>NUCLEOTIDE SEQUENCE [LARGE SCALE GENOMIC DNA]</scope>
    <source>
        <strain evidence="1 2">Mg02</strain>
    </source>
</reference>
<dbReference type="Gene3D" id="1.25.10.10">
    <property type="entry name" value="Leucine-rich Repeat Variant"/>
    <property type="match status" value="2"/>
</dbReference>
<proteinExistence type="predicted"/>
<evidence type="ECO:0008006" key="3">
    <source>
        <dbReference type="Google" id="ProtNLM"/>
    </source>
</evidence>
<protein>
    <recommendedName>
        <fullName evidence="3">LRV domain-containing protein</fullName>
    </recommendedName>
</protein>
<dbReference type="RefSeq" id="WP_220561973.1">
    <property type="nucleotide sequence ID" value="NZ_CP074133.1"/>
</dbReference>
<evidence type="ECO:0000313" key="1">
    <source>
        <dbReference type="EMBL" id="QUX20776.1"/>
    </source>
</evidence>
<organism evidence="1 2">
    <name type="scientific">Nocardiopsis changdeensis</name>
    <dbReference type="NCBI Taxonomy" id="2831969"/>
    <lineage>
        <taxon>Bacteria</taxon>
        <taxon>Bacillati</taxon>
        <taxon>Actinomycetota</taxon>
        <taxon>Actinomycetes</taxon>
        <taxon>Streptosporangiales</taxon>
        <taxon>Nocardiopsidaceae</taxon>
        <taxon>Nocardiopsis</taxon>
    </lineage>
</organism>
<evidence type="ECO:0000313" key="2">
    <source>
        <dbReference type="Proteomes" id="UP000676079"/>
    </source>
</evidence>
<dbReference type="InterPro" id="IPR011989">
    <property type="entry name" value="ARM-like"/>
</dbReference>
<sequence>MTNLAHPRLSGLGRNPAAPRDVLVRLVAHRAGRSGLTQRPGRLEDAVVEALLAHGDRRSSVTLYGDRVSPEMRRRIAEHPDPEIRDAYPDFVRDMVERGVPLGLDDLELVYARPRDALARAEDPNLRAAIANVWHDRPPAVQAELLADPDPRVRAAATRHERPGIPPEWRERCLADPAVRANAASRVPLTAEQFERLVRSGDEGVLTAVADNPHLSAEMAARLADVDHPSVRIAAALSRHVDAATRDRLYALVEAEYANGSLEAEMALYWYPAEPGWLRETPLDERLAYLDCPHTVFRRVLASCHDLPEEAWRRLDDDPDPRVRQIAAHRPDTPPDVLERLVREHGDIRPGPPLVEHSNFPRHALRTFVDETDPRVRRLALHDPELPARDLERLAADPSLRGGVAAHPNATDALLDRLLSDPDHNVADNAAANPALPLDRMYRILVAAGL</sequence>
<dbReference type="Pfam" id="PF01816">
    <property type="entry name" value="LRV"/>
    <property type="match status" value="1"/>
</dbReference>
<keyword evidence="2" id="KW-1185">Reference proteome</keyword>
<accession>A0ABX8BEV2</accession>
<name>A0ABX8BEV2_9ACTN</name>
<dbReference type="Proteomes" id="UP000676079">
    <property type="component" value="Chromosome"/>
</dbReference>
<gene>
    <name evidence="1" type="ORF">KGD84_20095</name>
</gene>
<dbReference type="InterPro" id="IPR004830">
    <property type="entry name" value="LRR_variant"/>
</dbReference>
<dbReference type="EMBL" id="CP074133">
    <property type="protein sequence ID" value="QUX20776.1"/>
    <property type="molecule type" value="Genomic_DNA"/>
</dbReference>